<keyword evidence="2" id="KW-0132">Cell division</keyword>
<comment type="caution">
    <text evidence="2">The sequence shown here is derived from an EMBL/GenBank/DDBJ whole genome shotgun (WGS) entry which is preliminary data.</text>
</comment>
<keyword evidence="1" id="KW-0472">Membrane</keyword>
<dbReference type="AlphaFoldDB" id="A0A562UX24"/>
<dbReference type="GO" id="GO:0051301">
    <property type="term" value="P:cell division"/>
    <property type="evidence" value="ECO:0007669"/>
    <property type="project" value="UniProtKB-KW"/>
</dbReference>
<keyword evidence="1" id="KW-0812">Transmembrane</keyword>
<feature type="transmembrane region" description="Helical" evidence="1">
    <location>
        <begin position="24"/>
        <end position="46"/>
    </location>
</feature>
<proteinExistence type="predicted"/>
<dbReference type="Proteomes" id="UP000320547">
    <property type="component" value="Unassembled WGS sequence"/>
</dbReference>
<organism evidence="2 3">
    <name type="scientific">Altererythrobacter ishigakiensis</name>
    <dbReference type="NCBI Taxonomy" id="476157"/>
    <lineage>
        <taxon>Bacteria</taxon>
        <taxon>Pseudomonadati</taxon>
        <taxon>Pseudomonadota</taxon>
        <taxon>Alphaproteobacteria</taxon>
        <taxon>Sphingomonadales</taxon>
        <taxon>Erythrobacteraceae</taxon>
        <taxon>Altererythrobacter</taxon>
    </lineage>
</organism>
<keyword evidence="2" id="KW-0131">Cell cycle</keyword>
<protein>
    <submittedName>
        <fullName evidence="2">Cell division protein FtsB</fullName>
    </submittedName>
</protein>
<evidence type="ECO:0000256" key="1">
    <source>
        <dbReference type="SAM" id="Phobius"/>
    </source>
</evidence>
<gene>
    <name evidence="2" type="ORF">JN10_1746</name>
</gene>
<dbReference type="EMBL" id="VLLK01000001">
    <property type="protein sequence ID" value="TWJ10088.1"/>
    <property type="molecule type" value="Genomic_DNA"/>
</dbReference>
<dbReference type="Pfam" id="PF04977">
    <property type="entry name" value="DivIC"/>
    <property type="match status" value="1"/>
</dbReference>
<keyword evidence="3" id="KW-1185">Reference proteome</keyword>
<dbReference type="STRING" id="476157.GCA_001663155_01610"/>
<dbReference type="InterPro" id="IPR007060">
    <property type="entry name" value="FtsL/DivIC"/>
</dbReference>
<accession>A0A562UX24</accession>
<name>A0A562UX24_9SPHN</name>
<evidence type="ECO:0000313" key="3">
    <source>
        <dbReference type="Proteomes" id="UP000320547"/>
    </source>
</evidence>
<reference evidence="2 3" key="1">
    <citation type="submission" date="2019-07" db="EMBL/GenBank/DDBJ databases">
        <title>Genomic Encyclopedia of Archaeal and Bacterial Type Strains, Phase II (KMG-II): from individual species to whole genera.</title>
        <authorList>
            <person name="Goeker M."/>
        </authorList>
    </citation>
    <scope>NUCLEOTIDE SEQUENCE [LARGE SCALE GENOMIC DNA]</scope>
    <source>
        <strain evidence="2 3">ATCC BAA-2084</strain>
    </source>
</reference>
<sequence length="110" mass="12246">MILCVSEIGADMRKPLHEQIRQGVALAALLMFAGFAIVGPTGLLTWNESEELLKQRHAQIAALETRRDMLKNKVDRLSPDGADPDLVGELLRENLNVVHPDEIVITLEEH</sequence>
<evidence type="ECO:0000313" key="2">
    <source>
        <dbReference type="EMBL" id="TWJ10088.1"/>
    </source>
</evidence>
<keyword evidence="1" id="KW-1133">Transmembrane helix</keyword>